<accession>A0ABT1ZVY8</accession>
<evidence type="ECO:0000313" key="3">
    <source>
        <dbReference type="EMBL" id="MCS0584113.1"/>
    </source>
</evidence>
<sequence length="634" mass="67981">MKRVLIAKEWIGMRPFVWLLAGLALVSLADIATGTLYALHREHTLYEGRHWAADALLVLLLAFTLGASLIARELEDSTLAFLDGLPLRRRDVFLAKLAVAGGCLSVFALVEPVAGWLLHVALRHSVAEAVTAGTLGALALRNVVLVGAGLALGLLCGFVRNLAWALFAMAFALVVMLRSAWPRVAAAIDPTGLVADGWATHGFGGEAAWTVLALTLACLALAYALFAYAGGAALARLARFAARRGVVPVAYACAIVLLAIAASTQRDASKGGTGTGPGAAAVPTHAPTRAGARSGAHKVATAHYVFNVPAGMDVTDADLKAADGAFDTACKALGLTVRGMERIDVDLSGSVANTDGLAAHDRIRVNVHPGWENTLVHETVHALADRVVGQAHRQELDRMRVFNEGLARWAEPTRRASAQWRGEEELAVATVFRRRQLNQDNLLDGDALARDFDWELVYPLGARLVEALVARYGDDAPMRVLAVIAGSAFPRDLKGYELYRSAFQLAGFDINLVLNDYALALRRLDARYGQAIDALPRPRGLLVRDGGRAGIAVQFDRPAGQAPSLRVRFRPRDDSAMHELVVVDRFDVRAGRPVAWAPADQVVDGKLCYQVGVATGYAVMYEPWSCLPLRDAAR</sequence>
<proteinExistence type="predicted"/>
<name>A0ABT1ZVY8_9BURK</name>
<dbReference type="Proteomes" id="UP001204151">
    <property type="component" value="Unassembled WGS sequence"/>
</dbReference>
<feature type="transmembrane region" description="Helical" evidence="2">
    <location>
        <begin position="51"/>
        <end position="71"/>
    </location>
</feature>
<reference evidence="3 4" key="1">
    <citation type="submission" date="2022-08" db="EMBL/GenBank/DDBJ databases">
        <title>Reclassification of Massilia species as members of the genera Telluria, Duganella, Pseudoduganella, Mokoshia gen. nov. and Zemynaea gen. nov. using orthogonal and non-orthogonal genome-based approaches.</title>
        <authorList>
            <person name="Bowman J.P."/>
        </authorList>
    </citation>
    <scope>NUCLEOTIDE SEQUENCE [LARGE SCALE GENOMIC DNA]</scope>
    <source>
        <strain evidence="3 4">JCM 31316</strain>
    </source>
</reference>
<dbReference type="Pfam" id="PF12679">
    <property type="entry name" value="ABC2_membrane_2"/>
    <property type="match status" value="1"/>
</dbReference>
<feature type="transmembrane region" description="Helical" evidence="2">
    <location>
        <begin position="130"/>
        <end position="155"/>
    </location>
</feature>
<feature type="transmembrane region" description="Helical" evidence="2">
    <location>
        <begin position="162"/>
        <end position="181"/>
    </location>
</feature>
<feature type="region of interest" description="Disordered" evidence="1">
    <location>
        <begin position="270"/>
        <end position="293"/>
    </location>
</feature>
<feature type="transmembrane region" description="Helical" evidence="2">
    <location>
        <begin position="241"/>
        <end position="262"/>
    </location>
</feature>
<keyword evidence="4" id="KW-1185">Reference proteome</keyword>
<evidence type="ECO:0000256" key="1">
    <source>
        <dbReference type="SAM" id="MobiDB-lite"/>
    </source>
</evidence>
<comment type="caution">
    <text evidence="3">The sequence shown here is derived from an EMBL/GenBank/DDBJ whole genome shotgun (WGS) entry which is preliminary data.</text>
</comment>
<feature type="compositionally biased region" description="Low complexity" evidence="1">
    <location>
        <begin position="278"/>
        <end position="288"/>
    </location>
</feature>
<evidence type="ECO:0000256" key="2">
    <source>
        <dbReference type="SAM" id="Phobius"/>
    </source>
</evidence>
<feature type="transmembrane region" description="Helical" evidence="2">
    <location>
        <begin position="207"/>
        <end position="229"/>
    </location>
</feature>
<organism evidence="3 4">
    <name type="scientific">Massilia pinisoli</name>
    <dbReference type="NCBI Taxonomy" id="1772194"/>
    <lineage>
        <taxon>Bacteria</taxon>
        <taxon>Pseudomonadati</taxon>
        <taxon>Pseudomonadota</taxon>
        <taxon>Betaproteobacteria</taxon>
        <taxon>Burkholderiales</taxon>
        <taxon>Oxalobacteraceae</taxon>
        <taxon>Telluria group</taxon>
        <taxon>Massilia</taxon>
    </lineage>
</organism>
<feature type="transmembrane region" description="Helical" evidence="2">
    <location>
        <begin position="16"/>
        <end position="39"/>
    </location>
</feature>
<gene>
    <name evidence="3" type="ORF">NX784_21165</name>
</gene>
<dbReference type="EMBL" id="JANUGW010000018">
    <property type="protein sequence ID" value="MCS0584113.1"/>
    <property type="molecule type" value="Genomic_DNA"/>
</dbReference>
<keyword evidence="2" id="KW-1133">Transmembrane helix</keyword>
<keyword evidence="2" id="KW-0812">Transmembrane</keyword>
<keyword evidence="2" id="KW-0472">Membrane</keyword>
<feature type="transmembrane region" description="Helical" evidence="2">
    <location>
        <begin position="92"/>
        <end position="110"/>
    </location>
</feature>
<evidence type="ECO:0000313" key="4">
    <source>
        <dbReference type="Proteomes" id="UP001204151"/>
    </source>
</evidence>
<dbReference type="RefSeq" id="WP_258818677.1">
    <property type="nucleotide sequence ID" value="NZ_JANUGW010000018.1"/>
</dbReference>
<protein>
    <submittedName>
        <fullName evidence="3">ABC transporter permease</fullName>
    </submittedName>
</protein>